<gene>
    <name evidence="3" type="ORF">GBZ86_02835</name>
</gene>
<keyword evidence="1" id="KW-0472">Membrane</keyword>
<comment type="caution">
    <text evidence="3">The sequence shown here is derived from an EMBL/GenBank/DDBJ whole genome shotgun (WGS) entry which is preliminary data.</text>
</comment>
<keyword evidence="4" id="KW-1185">Reference proteome</keyword>
<dbReference type="EMBL" id="WHJC01000017">
    <property type="protein sequence ID" value="MPQ42688.1"/>
    <property type="molecule type" value="Genomic_DNA"/>
</dbReference>
<dbReference type="Proteomes" id="UP000430345">
    <property type="component" value="Unassembled WGS sequence"/>
</dbReference>
<sequence length="514" mass="59776">MKLNCELVKDLYVLYEENELSEITKESIKEHLKECSKCSNIYKSGDFLNNELNYSLEDISSKTDKKLLLTLKVNKLKRLIYSIIIAILIALLLIYFNNRRNLTKDLNYFSNAISNLNSWVGYQPNEPISPSNYIVSVNSQINNINREYSMVYRNLNLFEKNQIKENYNGHINRDINSINLINTDVVTIMTMLNEKLNLNAFTSKDEELSLKLSNLLLNLEQAVQNSSKKTSKKLFANTEKLKTALNELNNFATSYVNYNKSYEELSFLSKRQIEEKLKNIFGTIIKNIMVKDTSSPFNYNFEIIFLNQTKLVGEIDSVLGRIISLNSEFNENFSKEIILSPNQAEKWVKDIIIKNFNNEFDVNIEYLGENLGVTNHTDKESHYYNFNIQPKFNGYNIFSSINPIINGYTGELDLYSKPLKYKDKFYMLASPDNLKVDVEYSKEEALNQLISNDSSKCNYIYINTIFIPSLLTNNYELVHYYIDKTNKDKPLLFINTSTGKEDFISLISNYKYSF</sequence>
<evidence type="ECO:0000259" key="2">
    <source>
        <dbReference type="Pfam" id="PF13490"/>
    </source>
</evidence>
<evidence type="ECO:0000313" key="3">
    <source>
        <dbReference type="EMBL" id="MPQ42688.1"/>
    </source>
</evidence>
<feature type="domain" description="Putative zinc-finger" evidence="2">
    <location>
        <begin position="5"/>
        <end position="38"/>
    </location>
</feature>
<reference evidence="3 4" key="1">
    <citation type="submission" date="2019-10" db="EMBL/GenBank/DDBJ databases">
        <title>The Genome Sequence of Clostridium tarantellae Isolated from Fish Brain.</title>
        <authorList>
            <person name="Bano L."/>
            <person name="Kiel M."/>
            <person name="Sales G."/>
            <person name="Doxey A.C."/>
            <person name="Mansfield M.J."/>
            <person name="Schiavone M."/>
            <person name="Rossetto O."/>
            <person name="Pirazzini M."/>
            <person name="Dobrindt U."/>
            <person name="Montecucco C."/>
        </authorList>
    </citation>
    <scope>NUCLEOTIDE SEQUENCE [LARGE SCALE GENOMIC DNA]</scope>
    <source>
        <strain evidence="3 4">DSM 3997</strain>
    </source>
</reference>
<accession>A0A6I1MJU7</accession>
<dbReference type="AlphaFoldDB" id="A0A6I1MJU7"/>
<keyword evidence="1" id="KW-1133">Transmembrane helix</keyword>
<evidence type="ECO:0000313" key="4">
    <source>
        <dbReference type="Proteomes" id="UP000430345"/>
    </source>
</evidence>
<dbReference type="OrthoDB" id="6194834at2"/>
<dbReference type="InterPro" id="IPR027383">
    <property type="entry name" value="Znf_put"/>
</dbReference>
<organism evidence="3 4">
    <name type="scientific">Clostridium tarantellae</name>
    <dbReference type="NCBI Taxonomy" id="39493"/>
    <lineage>
        <taxon>Bacteria</taxon>
        <taxon>Bacillati</taxon>
        <taxon>Bacillota</taxon>
        <taxon>Clostridia</taxon>
        <taxon>Eubacteriales</taxon>
        <taxon>Clostridiaceae</taxon>
        <taxon>Clostridium</taxon>
    </lineage>
</organism>
<dbReference type="Pfam" id="PF13490">
    <property type="entry name" value="zf-HC2"/>
    <property type="match status" value="1"/>
</dbReference>
<name>A0A6I1MJU7_9CLOT</name>
<keyword evidence="1" id="KW-0812">Transmembrane</keyword>
<proteinExistence type="predicted"/>
<feature type="transmembrane region" description="Helical" evidence="1">
    <location>
        <begin position="79"/>
        <end position="96"/>
    </location>
</feature>
<evidence type="ECO:0000256" key="1">
    <source>
        <dbReference type="SAM" id="Phobius"/>
    </source>
</evidence>
<dbReference type="RefSeq" id="WP_152887540.1">
    <property type="nucleotide sequence ID" value="NZ_WHJC01000017.1"/>
</dbReference>
<protein>
    <recommendedName>
        <fullName evidence="2">Putative zinc-finger domain-containing protein</fullName>
    </recommendedName>
</protein>